<organism evidence="1">
    <name type="scientific">Acididesulfobacillus acetoxydans</name>
    <dbReference type="NCBI Taxonomy" id="1561005"/>
    <lineage>
        <taxon>Bacteria</taxon>
        <taxon>Bacillati</taxon>
        <taxon>Bacillota</taxon>
        <taxon>Clostridia</taxon>
        <taxon>Eubacteriales</taxon>
        <taxon>Peptococcaceae</taxon>
        <taxon>Acididesulfobacillus</taxon>
    </lineage>
</organism>
<dbReference type="Pfam" id="PF01209">
    <property type="entry name" value="Ubie_methyltran"/>
    <property type="match status" value="1"/>
</dbReference>
<dbReference type="GO" id="GO:0004481">
    <property type="term" value="F:methylene-fatty-acyl-phospholipid synthase activity"/>
    <property type="evidence" value="ECO:0007669"/>
    <property type="project" value="UniProtKB-EC"/>
</dbReference>
<keyword evidence="1" id="KW-0489">Methyltransferase</keyword>
<dbReference type="EC" id="2.1.1.163" evidence="1"/>
<dbReference type="InterPro" id="IPR050508">
    <property type="entry name" value="Methyltransf_Superfamily"/>
</dbReference>
<dbReference type="EMBL" id="LR746496">
    <property type="protein sequence ID" value="CAA7601896.1"/>
    <property type="molecule type" value="Genomic_DNA"/>
</dbReference>
<dbReference type="KEGG" id="aacx:DEACI_2567"/>
<dbReference type="PANTHER" id="PTHR42912">
    <property type="entry name" value="METHYLTRANSFERASE"/>
    <property type="match status" value="1"/>
</dbReference>
<dbReference type="EC" id="2.1.1.16" evidence="1"/>
<keyword evidence="3" id="KW-1185">Reference proteome</keyword>
<dbReference type="AlphaFoldDB" id="A0A8S0XC23"/>
<dbReference type="Gene3D" id="3.40.50.150">
    <property type="entry name" value="Vaccinia Virus protein VP39"/>
    <property type="match status" value="1"/>
</dbReference>
<dbReference type="InterPro" id="IPR029063">
    <property type="entry name" value="SAM-dependent_MTases_sf"/>
</dbReference>
<reference evidence="1" key="2">
    <citation type="submission" date="2020-01" db="EMBL/GenBank/DDBJ databases">
        <authorList>
            <person name="Hornung B."/>
        </authorList>
    </citation>
    <scope>NUCLEOTIDE SEQUENCE</scope>
    <source>
        <strain evidence="1">PacBioINE</strain>
    </source>
</reference>
<dbReference type="RefSeq" id="WP_240985360.1">
    <property type="nucleotide sequence ID" value="NZ_CDGJ01000078.1"/>
</dbReference>
<dbReference type="GO" id="GO:0043770">
    <property type="term" value="F:demethylmenaquinone methyltransferase activity"/>
    <property type="evidence" value="ECO:0007669"/>
    <property type="project" value="UniProtKB-EC"/>
</dbReference>
<sequence length="204" mass="22680">MPVNSHDHVDSHEHHNSNHLMNFAEREKLLPSRQILEHFGLKPGDSLADLGCGFGFFALRAAEMVGPRGKIEAVDVEPERLKVLAARAEERQVRERIHIHQAEDESVPLPAESVAIVLIAGVLHELGDPLAYLREAWRILSAGGRIWIIEWQKKETPMGPPLADRKSAQEWSSLLEAAGFGNIWFQPLAPGHVLLKAAKVSHMA</sequence>
<keyword evidence="1" id="KW-0808">Transferase</keyword>
<accession>A0A8S0XC23</accession>
<proteinExistence type="predicted"/>
<dbReference type="CDD" id="cd02440">
    <property type="entry name" value="AdoMet_MTases"/>
    <property type="match status" value="1"/>
</dbReference>
<dbReference type="PANTHER" id="PTHR42912:SF93">
    <property type="entry name" value="N6-ADENOSINE-METHYLTRANSFERASE TMT1A"/>
    <property type="match status" value="1"/>
</dbReference>
<dbReference type="EMBL" id="CDGJ01000078">
    <property type="protein sequence ID" value="CEJ08260.1"/>
    <property type="molecule type" value="Genomic_DNA"/>
</dbReference>
<evidence type="ECO:0000313" key="2">
    <source>
        <dbReference type="EMBL" id="CEJ08260.1"/>
    </source>
</evidence>
<dbReference type="Proteomes" id="UP001071230">
    <property type="component" value="Unassembled WGS sequence"/>
</dbReference>
<evidence type="ECO:0000313" key="1">
    <source>
        <dbReference type="EMBL" id="CAA7601896.1"/>
    </source>
</evidence>
<dbReference type="Proteomes" id="UP000836597">
    <property type="component" value="Chromosome"/>
</dbReference>
<name>A0A8S0XC23_9FIRM</name>
<dbReference type="GO" id="GO:0032259">
    <property type="term" value="P:methylation"/>
    <property type="evidence" value="ECO:0007669"/>
    <property type="project" value="UniProtKB-KW"/>
</dbReference>
<reference evidence="2" key="1">
    <citation type="submission" date="2014-11" db="EMBL/GenBank/DDBJ databases">
        <authorList>
            <person name="Hornung B.V."/>
        </authorList>
    </citation>
    <scope>NUCLEOTIDE SEQUENCE</scope>
    <source>
        <strain evidence="2">INE</strain>
    </source>
</reference>
<dbReference type="SUPFAM" id="SSF53335">
    <property type="entry name" value="S-adenosyl-L-methionine-dependent methyltransferases"/>
    <property type="match status" value="1"/>
</dbReference>
<gene>
    <name evidence="1" type="ORF">DEACI_2567</name>
    <name evidence="2" type="ORF">DEACI_2736</name>
</gene>
<protein>
    <submittedName>
        <fullName evidence="1">Methylene-fatty-acyl-phospholipid synthase/demethylmenaquinone methyltransferase</fullName>
        <ecNumber evidence="1">2.1.1.16</ecNumber>
        <ecNumber evidence="1">2.1.1.163</ecNumber>
    </submittedName>
    <submittedName>
        <fullName evidence="2">Methyltransferase type 11</fullName>
    </submittedName>
</protein>
<evidence type="ECO:0000313" key="3">
    <source>
        <dbReference type="Proteomes" id="UP001071230"/>
    </source>
</evidence>